<proteinExistence type="predicted"/>
<gene>
    <name evidence="1" type="ORF">Tci_063690</name>
</gene>
<dbReference type="EMBL" id="BKCJ010010468">
    <property type="protein sequence ID" value="GEU91712.1"/>
    <property type="molecule type" value="Genomic_DNA"/>
</dbReference>
<sequence>MEYLVKIDYKARILKLKQRYFEDYCSDDQYAISIKEDTMYMCLHSPKTTKETRSNTLNFITRWTICTSLWKNTSGSRKKKLKKRWKVFNWEIAKYGRIWYDEDVLDLRSVEIEFPAIFFNDNLTSKETPSCEPTAPEKVTATDLFYLRSIDQGAAHVTYLLAKYLFRYAEGEGGKSGARLSGCHFIRRLAHHLGLVSDDGLRGLSVVAYELPLIDMAATTSSSCGRTMPQRLGRLEEEIQGIRRDVRFLCRRVESLMTNQSRVSTWMISCMMRLMEAGGQTYQTFDGTFRGSSPAIFDRCTR</sequence>
<protein>
    <submittedName>
        <fullName evidence="1">Uncharacterized protein</fullName>
    </submittedName>
</protein>
<evidence type="ECO:0000313" key="1">
    <source>
        <dbReference type="EMBL" id="GEU91712.1"/>
    </source>
</evidence>
<dbReference type="AlphaFoldDB" id="A0A6L2P377"/>
<name>A0A6L2P377_TANCI</name>
<comment type="caution">
    <text evidence="1">The sequence shown here is derived from an EMBL/GenBank/DDBJ whole genome shotgun (WGS) entry which is preliminary data.</text>
</comment>
<reference evidence="1" key="1">
    <citation type="journal article" date="2019" name="Sci. Rep.">
        <title>Draft genome of Tanacetum cinerariifolium, the natural source of mosquito coil.</title>
        <authorList>
            <person name="Yamashiro T."/>
            <person name="Shiraishi A."/>
            <person name="Satake H."/>
            <person name="Nakayama K."/>
        </authorList>
    </citation>
    <scope>NUCLEOTIDE SEQUENCE</scope>
</reference>
<accession>A0A6L2P377</accession>
<organism evidence="1">
    <name type="scientific">Tanacetum cinerariifolium</name>
    <name type="common">Dalmatian daisy</name>
    <name type="synonym">Chrysanthemum cinerariifolium</name>
    <dbReference type="NCBI Taxonomy" id="118510"/>
    <lineage>
        <taxon>Eukaryota</taxon>
        <taxon>Viridiplantae</taxon>
        <taxon>Streptophyta</taxon>
        <taxon>Embryophyta</taxon>
        <taxon>Tracheophyta</taxon>
        <taxon>Spermatophyta</taxon>
        <taxon>Magnoliopsida</taxon>
        <taxon>eudicotyledons</taxon>
        <taxon>Gunneridae</taxon>
        <taxon>Pentapetalae</taxon>
        <taxon>asterids</taxon>
        <taxon>campanulids</taxon>
        <taxon>Asterales</taxon>
        <taxon>Asteraceae</taxon>
        <taxon>Asteroideae</taxon>
        <taxon>Anthemideae</taxon>
        <taxon>Anthemidinae</taxon>
        <taxon>Tanacetum</taxon>
    </lineage>
</organism>